<accession>A0A830FCF8</accession>
<name>A0A830FCF8_9EURY</name>
<keyword evidence="2" id="KW-1185">Reference proteome</keyword>
<organism evidence="1 2">
    <name type="scientific">Halocalculus aciditolerans</name>
    <dbReference type="NCBI Taxonomy" id="1383812"/>
    <lineage>
        <taxon>Archaea</taxon>
        <taxon>Methanobacteriati</taxon>
        <taxon>Methanobacteriota</taxon>
        <taxon>Stenosarchaea group</taxon>
        <taxon>Halobacteria</taxon>
        <taxon>Halobacteriales</taxon>
        <taxon>Halobacteriaceae</taxon>
        <taxon>Halocalculus</taxon>
    </lineage>
</organism>
<protein>
    <submittedName>
        <fullName evidence="1">Uncharacterized protein</fullName>
    </submittedName>
</protein>
<comment type="caution">
    <text evidence="1">The sequence shown here is derived from an EMBL/GenBank/DDBJ whole genome shotgun (WGS) entry which is preliminary data.</text>
</comment>
<evidence type="ECO:0000313" key="2">
    <source>
        <dbReference type="Proteomes" id="UP000607197"/>
    </source>
</evidence>
<dbReference type="Proteomes" id="UP000607197">
    <property type="component" value="Unassembled WGS sequence"/>
</dbReference>
<dbReference type="AlphaFoldDB" id="A0A830FCF8"/>
<gene>
    <name evidence="1" type="ORF">GCM10009039_19810</name>
</gene>
<reference evidence="1" key="2">
    <citation type="submission" date="2020-09" db="EMBL/GenBank/DDBJ databases">
        <authorList>
            <person name="Sun Q."/>
            <person name="Ohkuma M."/>
        </authorList>
    </citation>
    <scope>NUCLEOTIDE SEQUENCE</scope>
    <source>
        <strain evidence="1">JCM 19596</strain>
    </source>
</reference>
<sequence>MSFLVTVLFWTPIALALMAYASYLGTKMALKSYFDGEALPSSVIRIDDENGRND</sequence>
<reference evidence="1" key="1">
    <citation type="journal article" date="2014" name="Int. J. Syst. Evol. Microbiol.">
        <title>Complete genome sequence of Corynebacterium casei LMG S-19264T (=DSM 44701T), isolated from a smear-ripened cheese.</title>
        <authorList>
            <consortium name="US DOE Joint Genome Institute (JGI-PGF)"/>
            <person name="Walter F."/>
            <person name="Albersmeier A."/>
            <person name="Kalinowski J."/>
            <person name="Ruckert C."/>
        </authorList>
    </citation>
    <scope>NUCLEOTIDE SEQUENCE</scope>
    <source>
        <strain evidence="1">JCM 19596</strain>
    </source>
</reference>
<dbReference type="EMBL" id="BMPG01000002">
    <property type="protein sequence ID" value="GGL61650.1"/>
    <property type="molecule type" value="Genomic_DNA"/>
</dbReference>
<proteinExistence type="predicted"/>
<evidence type="ECO:0000313" key="1">
    <source>
        <dbReference type="EMBL" id="GGL61650.1"/>
    </source>
</evidence>
<dbReference type="RefSeq" id="WP_188978459.1">
    <property type="nucleotide sequence ID" value="NZ_BMPG01000002.1"/>
</dbReference>
<dbReference type="OrthoDB" id="312836at2157"/>